<dbReference type="PANTHER" id="PTHR23389:SF6">
    <property type="entry name" value="REPLICATION FACTOR C SUBUNIT 1"/>
    <property type="match status" value="1"/>
</dbReference>
<gene>
    <name evidence="6" type="ORF">SteCoe_7853</name>
</gene>
<dbReference type="Proteomes" id="UP000187209">
    <property type="component" value="Unassembled WGS sequence"/>
</dbReference>
<evidence type="ECO:0000256" key="1">
    <source>
        <dbReference type="ARBA" id="ARBA00006116"/>
    </source>
</evidence>
<dbReference type="InterPro" id="IPR013725">
    <property type="entry name" value="DNA_replication_fac_RFC1_C"/>
</dbReference>
<dbReference type="InterPro" id="IPR008921">
    <property type="entry name" value="DNA_pol3_clamp-load_cplx_C"/>
</dbReference>
<evidence type="ECO:0000259" key="5">
    <source>
        <dbReference type="Pfam" id="PF08519"/>
    </source>
</evidence>
<name>A0A1R2CLH3_9CILI</name>
<dbReference type="Gene3D" id="3.40.50.300">
    <property type="entry name" value="P-loop containing nucleotide triphosphate hydrolases"/>
    <property type="match status" value="1"/>
</dbReference>
<dbReference type="PANTHER" id="PTHR23389">
    <property type="entry name" value="CHROMOSOME TRANSMISSION FIDELITY FACTOR 18"/>
    <property type="match status" value="1"/>
</dbReference>
<dbReference type="Pfam" id="PF21960">
    <property type="entry name" value="RCF1-5-like_lid"/>
    <property type="match status" value="1"/>
</dbReference>
<feature type="compositionally biased region" description="Basic and acidic residues" evidence="3">
    <location>
        <begin position="1"/>
        <end position="11"/>
    </location>
</feature>
<dbReference type="GO" id="GO:0006260">
    <property type="term" value="P:DNA replication"/>
    <property type="evidence" value="ECO:0007669"/>
    <property type="project" value="UniProtKB-KW"/>
</dbReference>
<comment type="similarity">
    <text evidence="1">Belongs to the activator 1 large subunit family.</text>
</comment>
<dbReference type="GO" id="GO:0005663">
    <property type="term" value="C:DNA replication factor C complex"/>
    <property type="evidence" value="ECO:0007669"/>
    <property type="project" value="InterPro"/>
</dbReference>
<dbReference type="GO" id="GO:0005524">
    <property type="term" value="F:ATP binding"/>
    <property type="evidence" value="ECO:0007669"/>
    <property type="project" value="InterPro"/>
</dbReference>
<dbReference type="Gene3D" id="1.20.272.10">
    <property type="match status" value="1"/>
</dbReference>
<sequence length="610" mass="69495">MDNSRETEACKSDNISLKRPKSPEQDTKLSRIKIENSIDNCLPLFKSKPLAPLKPLSPISPNSPSSSDFSDFDTSNYNYVDEFNKTIPNYLPEDFVIQKLEIPKPPIPSAPIIITIDEPIKTQKKQLLNHEDPVANIPDKSHIKIENLTLKDQNIPKKPINKDLSKQPFTEKYQPKSLNEIHANKSICLSIQNWLKTWSSFPPDGKKSILISGPPGIGKTCYTNLICEIEGFTIIQMNASDCRNKQIVSEKIRAFVCNSSMINSKKIGKAVLIMDEVDGMSAGDEGGISALIDCIKISKIPIICICNDRYCKSIKSLANHCKDYKFKKPANYDMKKYITNIIKSENIIFNDNDIQKIIESANGDIRTALNMLEMSKNTQLMEFNKDIIVTMGSFEAVSNLLFEKFRLDVDITERISLFFSDFELINAMIAENYIDICNLKDITNAADALTLADVAITRTRQQQDWSLLSEFAYFSLYAASFTSNKEKVWPRFPETISKSGTRSKNIRLLQDFKHLISPITACCDDESVQMYREVLMEKFVFCNDIEEKRETASLYRVEKNVIKEMILPFVSGNVKEGFSKIKKKDLRWLYAGLKETKNDKDDDEQELVME</sequence>
<keyword evidence="7" id="KW-1185">Reference proteome</keyword>
<protein>
    <recommendedName>
        <fullName evidence="8">AAA+ ATPase domain-containing protein</fullName>
    </recommendedName>
</protein>
<dbReference type="Pfam" id="PF00004">
    <property type="entry name" value="AAA"/>
    <property type="match status" value="1"/>
</dbReference>
<evidence type="ECO:0000256" key="2">
    <source>
        <dbReference type="ARBA" id="ARBA00022705"/>
    </source>
</evidence>
<dbReference type="Pfam" id="PF08519">
    <property type="entry name" value="RFC1"/>
    <property type="match status" value="1"/>
</dbReference>
<proteinExistence type="inferred from homology"/>
<evidence type="ECO:0008006" key="8">
    <source>
        <dbReference type="Google" id="ProtNLM"/>
    </source>
</evidence>
<dbReference type="GO" id="GO:0003689">
    <property type="term" value="F:DNA clamp loader activity"/>
    <property type="evidence" value="ECO:0007669"/>
    <property type="project" value="InterPro"/>
</dbReference>
<dbReference type="GO" id="GO:0005634">
    <property type="term" value="C:nucleus"/>
    <property type="evidence" value="ECO:0007669"/>
    <property type="project" value="TreeGrafter"/>
</dbReference>
<dbReference type="InterPro" id="IPR003959">
    <property type="entry name" value="ATPase_AAA_core"/>
</dbReference>
<dbReference type="Gene3D" id="1.10.8.60">
    <property type="match status" value="1"/>
</dbReference>
<evidence type="ECO:0000313" key="7">
    <source>
        <dbReference type="Proteomes" id="UP000187209"/>
    </source>
</evidence>
<feature type="domain" description="DNA replication factor RFC1 C-terminal" evidence="5">
    <location>
        <begin position="452"/>
        <end position="540"/>
    </location>
</feature>
<reference evidence="6 7" key="1">
    <citation type="submission" date="2016-11" db="EMBL/GenBank/DDBJ databases">
        <title>The macronuclear genome of Stentor coeruleus: a giant cell with tiny introns.</title>
        <authorList>
            <person name="Slabodnick M."/>
            <person name="Ruby J.G."/>
            <person name="Reiff S.B."/>
            <person name="Swart E.C."/>
            <person name="Gosai S."/>
            <person name="Prabakaran S."/>
            <person name="Witkowska E."/>
            <person name="Larue G.E."/>
            <person name="Fisher S."/>
            <person name="Freeman R.M."/>
            <person name="Gunawardena J."/>
            <person name="Chu W."/>
            <person name="Stover N.A."/>
            <person name="Gregory B.D."/>
            <person name="Nowacki M."/>
            <person name="Derisi J."/>
            <person name="Roy S.W."/>
            <person name="Marshall W.F."/>
            <person name="Sood P."/>
        </authorList>
    </citation>
    <scope>NUCLEOTIDE SEQUENCE [LARGE SCALE GENOMIC DNA]</scope>
    <source>
        <strain evidence="6">WM001</strain>
    </source>
</reference>
<dbReference type="CDD" id="cd00009">
    <property type="entry name" value="AAA"/>
    <property type="match status" value="1"/>
</dbReference>
<comment type="caution">
    <text evidence="6">The sequence shown here is derived from an EMBL/GenBank/DDBJ whole genome shotgun (WGS) entry which is preliminary data.</text>
</comment>
<keyword evidence="2" id="KW-0235">DNA replication</keyword>
<dbReference type="GO" id="GO:0003677">
    <property type="term" value="F:DNA binding"/>
    <property type="evidence" value="ECO:0007669"/>
    <property type="project" value="InterPro"/>
</dbReference>
<evidence type="ECO:0000259" key="4">
    <source>
        <dbReference type="Pfam" id="PF00004"/>
    </source>
</evidence>
<accession>A0A1R2CLH3</accession>
<feature type="region of interest" description="Disordered" evidence="3">
    <location>
        <begin position="1"/>
        <end position="27"/>
    </location>
</feature>
<dbReference type="EMBL" id="MPUH01000115">
    <property type="protein sequence ID" value="OMJ89869.1"/>
    <property type="molecule type" value="Genomic_DNA"/>
</dbReference>
<organism evidence="6 7">
    <name type="scientific">Stentor coeruleus</name>
    <dbReference type="NCBI Taxonomy" id="5963"/>
    <lineage>
        <taxon>Eukaryota</taxon>
        <taxon>Sar</taxon>
        <taxon>Alveolata</taxon>
        <taxon>Ciliophora</taxon>
        <taxon>Postciliodesmatophora</taxon>
        <taxon>Heterotrichea</taxon>
        <taxon>Heterotrichida</taxon>
        <taxon>Stentoridae</taxon>
        <taxon>Stentor</taxon>
    </lineage>
</organism>
<evidence type="ECO:0000313" key="6">
    <source>
        <dbReference type="EMBL" id="OMJ89869.1"/>
    </source>
</evidence>
<dbReference type="SUPFAM" id="SSF52540">
    <property type="entry name" value="P-loop containing nucleoside triphosphate hydrolases"/>
    <property type="match status" value="1"/>
</dbReference>
<feature type="domain" description="ATPase AAA-type core" evidence="4">
    <location>
        <begin position="209"/>
        <end position="308"/>
    </location>
</feature>
<dbReference type="OrthoDB" id="446168at2759"/>
<evidence type="ECO:0000256" key="3">
    <source>
        <dbReference type="SAM" id="MobiDB-lite"/>
    </source>
</evidence>
<dbReference type="AlphaFoldDB" id="A0A1R2CLH3"/>
<dbReference type="InterPro" id="IPR027417">
    <property type="entry name" value="P-loop_NTPase"/>
</dbReference>
<dbReference type="SUPFAM" id="SSF48019">
    <property type="entry name" value="post-AAA+ oligomerization domain-like"/>
    <property type="match status" value="1"/>
</dbReference>
<dbReference type="GO" id="GO:0016887">
    <property type="term" value="F:ATP hydrolysis activity"/>
    <property type="evidence" value="ECO:0007669"/>
    <property type="project" value="InterPro"/>
</dbReference>